<feature type="domain" description="Dihydrodipicolinate reductase C-terminal" evidence="15">
    <location>
        <begin position="130"/>
        <end position="263"/>
    </location>
</feature>
<accession>A0A4R6U4X0</accession>
<comment type="catalytic activity">
    <reaction evidence="12 13">
        <text>(S)-2,3,4,5-tetrahydrodipicolinate + NAD(+) + H2O = (2S,4S)-4-hydroxy-2,3,4,5-tetrahydrodipicolinate + NADH + H(+)</text>
        <dbReference type="Rhea" id="RHEA:35323"/>
        <dbReference type="ChEBI" id="CHEBI:15377"/>
        <dbReference type="ChEBI" id="CHEBI:15378"/>
        <dbReference type="ChEBI" id="CHEBI:16845"/>
        <dbReference type="ChEBI" id="CHEBI:57540"/>
        <dbReference type="ChEBI" id="CHEBI:57945"/>
        <dbReference type="ChEBI" id="CHEBI:67139"/>
        <dbReference type="EC" id="1.17.1.8"/>
    </reaction>
</comment>
<feature type="domain" description="Dihydrodipicolinate reductase N-terminal" evidence="14">
    <location>
        <begin position="4"/>
        <end position="127"/>
    </location>
</feature>
<dbReference type="GO" id="GO:0008839">
    <property type="term" value="F:4-hydroxy-tetrahydrodipicolinate reductase"/>
    <property type="evidence" value="ECO:0007669"/>
    <property type="project" value="UniProtKB-UniRule"/>
</dbReference>
<dbReference type="InterPro" id="IPR023940">
    <property type="entry name" value="DHDPR_bac"/>
</dbReference>
<dbReference type="InterPro" id="IPR036291">
    <property type="entry name" value="NAD(P)-bd_dom_sf"/>
</dbReference>
<evidence type="ECO:0000256" key="3">
    <source>
        <dbReference type="ARBA" id="ARBA00022605"/>
    </source>
</evidence>
<evidence type="ECO:0000259" key="14">
    <source>
        <dbReference type="Pfam" id="PF01113"/>
    </source>
</evidence>
<comment type="subcellular location">
    <subcellularLocation>
        <location evidence="13">Cytoplasm</location>
    </subcellularLocation>
</comment>
<feature type="binding site" evidence="13">
    <location>
        <position position="42"/>
    </location>
    <ligand>
        <name>NAD(+)</name>
        <dbReference type="ChEBI" id="CHEBI:57540"/>
    </ligand>
</feature>
<keyword evidence="17" id="KW-1185">Reference proteome</keyword>
<feature type="binding site" evidence="13">
    <location>
        <begin position="10"/>
        <end position="15"/>
    </location>
    <ligand>
        <name>NAD(+)</name>
        <dbReference type="ChEBI" id="CHEBI:57540"/>
    </ligand>
</feature>
<evidence type="ECO:0000256" key="8">
    <source>
        <dbReference type="ARBA" id="ARBA00023154"/>
    </source>
</evidence>
<evidence type="ECO:0000256" key="7">
    <source>
        <dbReference type="ARBA" id="ARBA00023027"/>
    </source>
</evidence>
<keyword evidence="5 13" id="KW-0220">Diaminopimelate biosynthesis</keyword>
<keyword evidence="4 13" id="KW-0521">NADP</keyword>
<dbReference type="Pfam" id="PF01113">
    <property type="entry name" value="DapB_N"/>
    <property type="match status" value="1"/>
</dbReference>
<evidence type="ECO:0000256" key="6">
    <source>
        <dbReference type="ARBA" id="ARBA00023002"/>
    </source>
</evidence>
<evidence type="ECO:0000256" key="5">
    <source>
        <dbReference type="ARBA" id="ARBA00022915"/>
    </source>
</evidence>
<dbReference type="UniPathway" id="UPA00034">
    <property type="reaction ID" value="UER00018"/>
</dbReference>
<dbReference type="GO" id="GO:0005829">
    <property type="term" value="C:cytosol"/>
    <property type="evidence" value="ECO:0007669"/>
    <property type="project" value="TreeGrafter"/>
</dbReference>
<dbReference type="GO" id="GO:0051287">
    <property type="term" value="F:NAD binding"/>
    <property type="evidence" value="ECO:0007669"/>
    <property type="project" value="UniProtKB-UniRule"/>
</dbReference>
<evidence type="ECO:0000313" key="16">
    <source>
        <dbReference type="EMBL" id="TDQ41508.1"/>
    </source>
</evidence>
<keyword evidence="3 13" id="KW-0028">Amino-acid biosynthesis</keyword>
<keyword evidence="7 13" id="KW-0520">NAD</keyword>
<dbReference type="PROSITE" id="PS01298">
    <property type="entry name" value="DAPB"/>
    <property type="match status" value="1"/>
</dbReference>
<dbReference type="OrthoDB" id="9790352at2"/>
<name>A0A4R6U4X0_9BACI</name>
<feature type="binding site" evidence="13">
    <location>
        <position position="155"/>
    </location>
    <ligand>
        <name>(S)-2,3,4,5-tetrahydrodipicolinate</name>
        <dbReference type="ChEBI" id="CHEBI:16845"/>
    </ligand>
</feature>
<comment type="function">
    <text evidence="13">Catalyzes the conversion of 4-hydroxy-tetrahydrodipicolinate (HTPA) to tetrahydrodipicolinate.</text>
</comment>
<reference evidence="16 17" key="1">
    <citation type="submission" date="2019-03" db="EMBL/GenBank/DDBJ databases">
        <title>Genomic Encyclopedia of Type Strains, Phase IV (KMG-IV): sequencing the most valuable type-strain genomes for metagenomic binning, comparative biology and taxonomic classification.</title>
        <authorList>
            <person name="Goeker M."/>
        </authorList>
    </citation>
    <scope>NUCLEOTIDE SEQUENCE [LARGE SCALE GENOMIC DNA]</scope>
    <source>
        <strain evidence="16 17">DSM 28697</strain>
    </source>
</reference>
<evidence type="ECO:0000256" key="13">
    <source>
        <dbReference type="HAMAP-Rule" id="MF_00102"/>
    </source>
</evidence>
<organism evidence="16 17">
    <name type="scientific">Aureibacillus halotolerans</name>
    <dbReference type="NCBI Taxonomy" id="1508390"/>
    <lineage>
        <taxon>Bacteria</taxon>
        <taxon>Bacillati</taxon>
        <taxon>Bacillota</taxon>
        <taxon>Bacilli</taxon>
        <taxon>Bacillales</taxon>
        <taxon>Bacillaceae</taxon>
        <taxon>Aureibacillus</taxon>
    </lineage>
</organism>
<dbReference type="CDD" id="cd02274">
    <property type="entry name" value="DHDPR_N"/>
    <property type="match status" value="1"/>
</dbReference>
<evidence type="ECO:0000259" key="15">
    <source>
        <dbReference type="Pfam" id="PF05173"/>
    </source>
</evidence>
<dbReference type="Gene3D" id="3.40.50.720">
    <property type="entry name" value="NAD(P)-binding Rossmann-like Domain"/>
    <property type="match status" value="1"/>
</dbReference>
<dbReference type="SUPFAM" id="SSF51735">
    <property type="entry name" value="NAD(P)-binding Rossmann-fold domains"/>
    <property type="match status" value="1"/>
</dbReference>
<comment type="pathway">
    <text evidence="9 13">Amino-acid biosynthesis; L-lysine biosynthesis via DAP pathway; (S)-tetrahydrodipicolinate from L-aspartate: step 4/4.</text>
</comment>
<dbReference type="RefSeq" id="WP_133579380.1">
    <property type="nucleotide sequence ID" value="NZ_SNYJ01000003.1"/>
</dbReference>
<dbReference type="Pfam" id="PF05173">
    <property type="entry name" value="DapB_C"/>
    <property type="match status" value="1"/>
</dbReference>
<evidence type="ECO:0000256" key="9">
    <source>
        <dbReference type="ARBA" id="ARBA00037922"/>
    </source>
</evidence>
<evidence type="ECO:0000256" key="2">
    <source>
        <dbReference type="ARBA" id="ARBA00022490"/>
    </source>
</evidence>
<comment type="subunit">
    <text evidence="13">Homotetramer.</text>
</comment>
<comment type="similarity">
    <text evidence="1 13">Belongs to the DapB family.</text>
</comment>
<dbReference type="EMBL" id="SNYJ01000003">
    <property type="protein sequence ID" value="TDQ41508.1"/>
    <property type="molecule type" value="Genomic_DNA"/>
</dbReference>
<dbReference type="GO" id="GO:0019877">
    <property type="term" value="P:diaminopimelate biosynthetic process"/>
    <property type="evidence" value="ECO:0007669"/>
    <property type="project" value="UniProtKB-UniRule"/>
</dbReference>
<evidence type="ECO:0000256" key="11">
    <source>
        <dbReference type="ARBA" id="ARBA00049080"/>
    </source>
</evidence>
<dbReference type="FunFam" id="3.30.360.10:FF:000009">
    <property type="entry name" value="4-hydroxy-tetrahydrodipicolinate reductase"/>
    <property type="match status" value="1"/>
</dbReference>
<comment type="caution">
    <text evidence="16">The sequence shown here is derived from an EMBL/GenBank/DDBJ whole genome shotgun (WGS) entry which is preliminary data.</text>
</comment>
<dbReference type="PANTHER" id="PTHR20836">
    <property type="entry name" value="DIHYDRODIPICOLINATE REDUCTASE"/>
    <property type="match status" value="1"/>
</dbReference>
<dbReference type="HAMAP" id="MF_00102">
    <property type="entry name" value="DapB"/>
    <property type="match status" value="1"/>
</dbReference>
<keyword evidence="6 13" id="KW-0560">Oxidoreductase</keyword>
<feature type="binding site" evidence="13">
    <location>
        <begin position="124"/>
        <end position="127"/>
    </location>
    <ligand>
        <name>NAD(+)</name>
        <dbReference type="ChEBI" id="CHEBI:57540"/>
    </ligand>
</feature>
<sequence length="265" mass="28728">MNTIRIILAGPRGKMGQEALRLIQTTDHFQLVAAIDHTHEGERVSDVTGIDVGGTIYTDAAHCMSTIEADVLIDLTNPEAGKKHTMLALQSRLPSVIGTSGFSEMDLGDIRALAKEQQTGCIIAPNFAIGAVLMMKFSQMAARYLPDVEIVEKHHDQKLDAPSGTAVKTVEMIQQTRSSKTQGHPDEKETISGARGADVDGIHVHSMRLPGLVAHQQVVFGGEGETLTIQHDSIHRSSFMSGVRLAVETVRSLDELVYGLDELIE</sequence>
<dbReference type="GO" id="GO:0009089">
    <property type="term" value="P:lysine biosynthetic process via diaminopimelate"/>
    <property type="evidence" value="ECO:0007669"/>
    <property type="project" value="UniProtKB-UniRule"/>
</dbReference>
<dbReference type="NCBIfam" id="TIGR00036">
    <property type="entry name" value="dapB"/>
    <property type="match status" value="1"/>
</dbReference>
<keyword evidence="2 13" id="KW-0963">Cytoplasm</keyword>
<feature type="binding site" evidence="13">
    <location>
        <position position="43"/>
    </location>
    <ligand>
        <name>NADP(+)</name>
        <dbReference type="ChEBI" id="CHEBI:58349"/>
    </ligand>
</feature>
<dbReference type="InterPro" id="IPR022664">
    <property type="entry name" value="DapB_N_CS"/>
</dbReference>
<protein>
    <recommendedName>
        <fullName evidence="10 13">4-hydroxy-tetrahydrodipicolinate reductase</fullName>
        <shortName evidence="13">HTPA reductase</shortName>
        <ecNumber evidence="10 13">1.17.1.8</ecNumber>
    </recommendedName>
</protein>
<dbReference type="EC" id="1.17.1.8" evidence="10 13"/>
<dbReference type="PIRSF" id="PIRSF000161">
    <property type="entry name" value="DHPR"/>
    <property type="match status" value="1"/>
</dbReference>
<dbReference type="Gene3D" id="3.30.360.10">
    <property type="entry name" value="Dihydrodipicolinate Reductase, domain 2"/>
    <property type="match status" value="1"/>
</dbReference>
<dbReference type="SUPFAM" id="SSF55347">
    <property type="entry name" value="Glyceraldehyde-3-phosphate dehydrogenase-like, C-terminal domain"/>
    <property type="match status" value="1"/>
</dbReference>
<dbReference type="InterPro" id="IPR022663">
    <property type="entry name" value="DapB_C"/>
</dbReference>
<dbReference type="GO" id="GO:0016726">
    <property type="term" value="F:oxidoreductase activity, acting on CH or CH2 groups, NAD or NADP as acceptor"/>
    <property type="evidence" value="ECO:0007669"/>
    <property type="project" value="UniProtKB-UniRule"/>
</dbReference>
<dbReference type="InterPro" id="IPR000846">
    <property type="entry name" value="DapB_N"/>
</dbReference>
<evidence type="ECO:0000256" key="12">
    <source>
        <dbReference type="ARBA" id="ARBA00049396"/>
    </source>
</evidence>
<dbReference type="GO" id="GO:0050661">
    <property type="term" value="F:NADP binding"/>
    <property type="evidence" value="ECO:0007669"/>
    <property type="project" value="UniProtKB-UniRule"/>
</dbReference>
<feature type="active site" description="Proton donor/acceptor" evidence="13">
    <location>
        <position position="154"/>
    </location>
</feature>
<dbReference type="PANTHER" id="PTHR20836:SF0">
    <property type="entry name" value="4-HYDROXY-TETRAHYDRODIPICOLINATE REDUCTASE 1, CHLOROPLASTIC-RELATED"/>
    <property type="match status" value="1"/>
</dbReference>
<comment type="catalytic activity">
    <reaction evidence="11 13">
        <text>(S)-2,3,4,5-tetrahydrodipicolinate + NADP(+) + H2O = (2S,4S)-4-hydroxy-2,3,4,5-tetrahydrodipicolinate + NADPH + H(+)</text>
        <dbReference type="Rhea" id="RHEA:35331"/>
        <dbReference type="ChEBI" id="CHEBI:15377"/>
        <dbReference type="ChEBI" id="CHEBI:15378"/>
        <dbReference type="ChEBI" id="CHEBI:16845"/>
        <dbReference type="ChEBI" id="CHEBI:57783"/>
        <dbReference type="ChEBI" id="CHEBI:58349"/>
        <dbReference type="ChEBI" id="CHEBI:67139"/>
        <dbReference type="EC" id="1.17.1.8"/>
    </reaction>
</comment>
<evidence type="ECO:0000256" key="1">
    <source>
        <dbReference type="ARBA" id="ARBA00006642"/>
    </source>
</evidence>
<comment type="caution">
    <text evidence="13">Was originally thought to be a dihydrodipicolinate reductase (DHDPR), catalyzing the conversion of dihydrodipicolinate to tetrahydrodipicolinate. However, it was shown in E.coli that the substrate of the enzymatic reaction is not dihydrodipicolinate (DHDP) but in fact (2S,4S)-4-hydroxy-2,3,4,5-tetrahydrodipicolinic acid (HTPA), the product released by the DapA-catalyzed reaction.</text>
</comment>
<feature type="binding site" evidence="13">
    <location>
        <begin position="98"/>
        <end position="100"/>
    </location>
    <ligand>
        <name>NAD(+)</name>
        <dbReference type="ChEBI" id="CHEBI:57540"/>
    </ligand>
</feature>
<evidence type="ECO:0000256" key="4">
    <source>
        <dbReference type="ARBA" id="ARBA00022857"/>
    </source>
</evidence>
<proteinExistence type="inferred from homology"/>
<dbReference type="AlphaFoldDB" id="A0A4R6U4X0"/>
<gene>
    <name evidence="13" type="primary">dapB</name>
    <name evidence="16" type="ORF">EV213_10386</name>
</gene>
<evidence type="ECO:0000256" key="10">
    <source>
        <dbReference type="ARBA" id="ARBA00038983"/>
    </source>
</evidence>
<keyword evidence="8 13" id="KW-0457">Lysine biosynthesis</keyword>
<feature type="active site" description="Proton donor" evidence="13">
    <location>
        <position position="158"/>
    </location>
</feature>
<dbReference type="Proteomes" id="UP000295632">
    <property type="component" value="Unassembled WGS sequence"/>
</dbReference>
<feature type="binding site" evidence="13">
    <location>
        <begin position="164"/>
        <end position="165"/>
    </location>
    <ligand>
        <name>(S)-2,3,4,5-tetrahydrodipicolinate</name>
        <dbReference type="ChEBI" id="CHEBI:16845"/>
    </ligand>
</feature>
<evidence type="ECO:0000313" key="17">
    <source>
        <dbReference type="Proteomes" id="UP000295632"/>
    </source>
</evidence>